<evidence type="ECO:0000313" key="1">
    <source>
        <dbReference type="EMBL" id="GAG54020.1"/>
    </source>
</evidence>
<dbReference type="Gene3D" id="1.50.10.20">
    <property type="match status" value="1"/>
</dbReference>
<dbReference type="SUPFAM" id="SSF81853">
    <property type="entry name" value="Family 10 polysaccharide lyase"/>
    <property type="match status" value="1"/>
</dbReference>
<protein>
    <recommendedName>
        <fullName evidence="2">Pectate lyase</fullName>
    </recommendedName>
</protein>
<name>X0YDT6_9ZZZZ</name>
<dbReference type="AlphaFoldDB" id="X0YDT6"/>
<accession>X0YDT6</accession>
<dbReference type="Pfam" id="PF09492">
    <property type="entry name" value="Pec_lyase"/>
    <property type="match status" value="1"/>
</dbReference>
<dbReference type="EMBL" id="BART01005783">
    <property type="protein sequence ID" value="GAG54020.1"/>
    <property type="molecule type" value="Genomic_DNA"/>
</dbReference>
<evidence type="ECO:0008006" key="2">
    <source>
        <dbReference type="Google" id="ProtNLM"/>
    </source>
</evidence>
<proteinExistence type="predicted"/>
<feature type="non-terminal residue" evidence="1">
    <location>
        <position position="176"/>
    </location>
</feature>
<comment type="caution">
    <text evidence="1">The sequence shown here is derived from an EMBL/GenBank/DDBJ whole genome shotgun (WGS) entry which is preliminary data.</text>
</comment>
<sequence>MISYQSKFGGWPKNMDMTSHGYQGEKFTKNWGTTIDNGATYTQMDFLGRVYHATKKERFKKSFIRGLDFLLKAQYDNGGWPQRYPPAGDYGDYITFNDDAMTGVMRLMRSILEKPEFAWVDAEYRRKVKRAYEKGLECILDCQVIIEGRRAVWGQQHDPKTLEPRSARAYEPAALC</sequence>
<organism evidence="1">
    <name type="scientific">marine sediment metagenome</name>
    <dbReference type="NCBI Taxonomy" id="412755"/>
    <lineage>
        <taxon>unclassified sequences</taxon>
        <taxon>metagenomes</taxon>
        <taxon>ecological metagenomes</taxon>
    </lineage>
</organism>
<dbReference type="InterPro" id="IPR012669">
    <property type="entry name" value="Pectate_lyase"/>
</dbReference>
<gene>
    <name evidence="1" type="ORF">S01H4_13106</name>
</gene>
<reference evidence="1" key="1">
    <citation type="journal article" date="2014" name="Front. Microbiol.">
        <title>High frequency of phylogenetically diverse reductive dehalogenase-homologous genes in deep subseafloor sedimentary metagenomes.</title>
        <authorList>
            <person name="Kawai M."/>
            <person name="Futagami T."/>
            <person name="Toyoda A."/>
            <person name="Takaki Y."/>
            <person name="Nishi S."/>
            <person name="Hori S."/>
            <person name="Arai W."/>
            <person name="Tsubouchi T."/>
            <person name="Morono Y."/>
            <person name="Uchiyama I."/>
            <person name="Ito T."/>
            <person name="Fujiyama A."/>
            <person name="Inagaki F."/>
            <person name="Takami H."/>
        </authorList>
    </citation>
    <scope>NUCLEOTIDE SEQUENCE</scope>
    <source>
        <strain evidence="1">Expedition CK06-06</strain>
    </source>
</reference>